<dbReference type="EMBL" id="JAIMJC010000004">
    <property type="protein sequence ID" value="KAH0526832.1"/>
    <property type="molecule type" value="Genomic_DNA"/>
</dbReference>
<name>A0A9P8HSF3_9HYPO</name>
<dbReference type="InterPro" id="IPR027417">
    <property type="entry name" value="P-loop_NTPase"/>
</dbReference>
<dbReference type="PANTHER" id="PTHR10039">
    <property type="entry name" value="AMELOGENIN"/>
    <property type="match status" value="1"/>
</dbReference>
<proteinExistence type="predicted"/>
<feature type="region of interest" description="Disordered" evidence="2">
    <location>
        <begin position="1"/>
        <end position="76"/>
    </location>
</feature>
<keyword evidence="1" id="KW-0677">Repeat</keyword>
<evidence type="ECO:0000313" key="5">
    <source>
        <dbReference type="Proteomes" id="UP000826573"/>
    </source>
</evidence>
<evidence type="ECO:0000313" key="4">
    <source>
        <dbReference type="EMBL" id="KAH0526832.1"/>
    </source>
</evidence>
<dbReference type="Pfam" id="PF24883">
    <property type="entry name" value="NPHP3_N"/>
    <property type="match status" value="1"/>
</dbReference>
<dbReference type="InterPro" id="IPR011047">
    <property type="entry name" value="Quinoprotein_ADH-like_sf"/>
</dbReference>
<protein>
    <recommendedName>
        <fullName evidence="3">NACHT domain-containing protein</fullName>
    </recommendedName>
</protein>
<feature type="domain" description="NACHT" evidence="3">
    <location>
        <begin position="400"/>
        <end position="553"/>
    </location>
</feature>
<dbReference type="SUPFAM" id="SSF52540">
    <property type="entry name" value="P-loop containing nucleoside triphosphate hydrolases"/>
    <property type="match status" value="1"/>
</dbReference>
<dbReference type="InterPro" id="IPR015943">
    <property type="entry name" value="WD40/YVTN_repeat-like_dom_sf"/>
</dbReference>
<dbReference type="InterPro" id="IPR031359">
    <property type="entry name" value="NACHT_N"/>
</dbReference>
<reference evidence="4 5" key="1">
    <citation type="submission" date="2021-08" db="EMBL/GenBank/DDBJ databases">
        <title>The highly contiguous genome resource for Trichoderma semiorbis FJ059, a fungal antagonistic to plant pathogens.</title>
        <authorList>
            <person name="Liu T."/>
        </authorList>
    </citation>
    <scope>NUCLEOTIDE SEQUENCE [LARGE SCALE GENOMIC DNA]</scope>
    <source>
        <strain evidence="4 5">FJ059</strain>
    </source>
</reference>
<feature type="compositionally biased region" description="Low complexity" evidence="2">
    <location>
        <begin position="20"/>
        <end position="39"/>
    </location>
</feature>
<evidence type="ECO:0000259" key="3">
    <source>
        <dbReference type="PROSITE" id="PS50837"/>
    </source>
</evidence>
<dbReference type="PANTHER" id="PTHR10039:SF17">
    <property type="entry name" value="FUNGAL STAND N-TERMINAL GOODBYE DOMAIN-CONTAINING PROTEIN-RELATED"/>
    <property type="match status" value="1"/>
</dbReference>
<sequence>MRKLRKILGGKASSRESIVASTSSSAASGTKASGTKASGIKAPNSKADASSTSNGKADASSTVESEVAKAPVNPSETICPSEAIWNSAYDALKADEPKLVQAYEKILSLKLRNTVSLEPTTPEGSLEPTTLKPASVNTANTIEKDNVLLRREQMHQLIDNGLNKTFREASIKNSIGPVMQVVNTTKKLVSDAIKDMPQAALPWVIVYISLSILANPISQTEANQTGIEYIGITIKWYWEQASLLFNNSSSDHSFIGVQNELQKAFISFYKKLLQFQMKSICNYYRNRGFVFLRDLVELDNWDSSLKSIQTDDTSLRNKIGAFLNLESESHLRAIAHHTKAQETYQRTQEDQQCLRDLRITDPRADRTRIENTKGGLLQESYRWILENPQFQTWRSSDDNRLLWLRGDPGKGKTMLLCGLAQELMQQANRSLVTFFFCQATIPSVNNHIAVLRGLIWLLADQQPSLISYIRKLYDTAGKGLFDEGNSWYTLSEIFSNMLRDEELPPVYIIIDALDECITGRTELLHLIRDVATSSKAKWAVSSRNWPEIEERLSEGMNLSLEVNATLVSSAVDAYISYKASQISLLKHDDNLKEEVCRQMREKANGTFLWVAIVFERLNSQSSAYYDDTSDAMAILNEMPEDLTKLYTVMLARISQLKGKGPELCRTILAIATSAYRPLHLTELSTLAGFQSNLKKLPQLNMLIKDCGSFLTVRENHIYFVHQSAKEYLASDLSSQSVKFRDGMGEIKYNMVLNSLNTMVHSLRENIYGLEHPGIPLEDVSPPDPNPLEHCLYSCTSWMGHLCEIYDVTDSQSLLILEEEILLFLKGHTLHWLEVLALTRNLSTNITYVQRLNELLKKRSAAEELQKSIYDASRFMQYNTQIMEAAPMQIYSSPLLFSPSQSLIVTRFDPKLSWVKHIRNSVKESYWSPRLQIIANIEPEEMCSSGTNLLVLCSSSKNVQIWDMATGRQAHVLNHAEDVQHAVFSSDLNRVLTIAHDRYYCWDANSGVLIQNVRIRGHNEEWAYSVSNNGKFMASCKGFALDEDCIVHIYHMSDGTKLQLPFTAVGHSRAVLRWSNDSSVLAVTTGYTTCIWEVPSGKEKLGLDNHDGTIRGMPSLSGDSKLIAFPVGEGFEVWNLHTEEKILNIRTESSWEVEIVEFSKDSRLIAETRYGKDSNGFSHYNILTWEIATGMKQHELRTGHRDITGITWSDDGQTLAVAFSDDIELYDLTKHTYWDFNGDDQPSSSQTGRARDLIAFSPDFELLATPDRYVAIWDTRTGNTVQAFDKVNTHHISKLQFSQDAKSIYTYSRIDGLQKWDIASDSLIHTFPTSPAKGRKNGIAFSFGENFFASESEAGDEMLLWNLNKAEEVSHSMTYEKGLENMHLLALSKNAKYLVSAEYLASAKYIHYVSESTTYSFTIWDVETNKKLWAINADINIYKGIILCGSCELMSEGRESIVISNDGNTVLLTERARHGMWILTKGGEKTRIKICCRYFDPCFDMESSDTHVLLQLGRIALDNLIAQAKNLTGPRSAYDYDSIVEGYGVSLDKSWIIWNGKKVLWLPPDYRVTKWMARSRHCIVMANSSRDYPCILRFFGPPPFVKPS</sequence>
<evidence type="ECO:0000256" key="1">
    <source>
        <dbReference type="ARBA" id="ARBA00022737"/>
    </source>
</evidence>
<dbReference type="Gene3D" id="2.130.10.10">
    <property type="entry name" value="YVTN repeat-like/Quinoprotein amine dehydrogenase"/>
    <property type="match status" value="2"/>
</dbReference>
<dbReference type="InterPro" id="IPR007111">
    <property type="entry name" value="NACHT_NTPase"/>
</dbReference>
<accession>A0A9P8HSF3</accession>
<organism evidence="4 5">
    <name type="scientific">Trichoderma semiorbis</name>
    <dbReference type="NCBI Taxonomy" id="1491008"/>
    <lineage>
        <taxon>Eukaryota</taxon>
        <taxon>Fungi</taxon>
        <taxon>Dikarya</taxon>
        <taxon>Ascomycota</taxon>
        <taxon>Pezizomycotina</taxon>
        <taxon>Sordariomycetes</taxon>
        <taxon>Hypocreomycetidae</taxon>
        <taxon>Hypocreales</taxon>
        <taxon>Hypocreaceae</taxon>
        <taxon>Trichoderma</taxon>
    </lineage>
</organism>
<dbReference type="Proteomes" id="UP000826573">
    <property type="component" value="Unassembled WGS sequence"/>
</dbReference>
<evidence type="ECO:0000256" key="2">
    <source>
        <dbReference type="SAM" id="MobiDB-lite"/>
    </source>
</evidence>
<dbReference type="InterPro" id="IPR001680">
    <property type="entry name" value="WD40_rpt"/>
</dbReference>
<dbReference type="PROSITE" id="PS50837">
    <property type="entry name" value="NACHT"/>
    <property type="match status" value="1"/>
</dbReference>
<dbReference type="Pfam" id="PF00400">
    <property type="entry name" value="WD40"/>
    <property type="match status" value="1"/>
</dbReference>
<dbReference type="Pfam" id="PF17100">
    <property type="entry name" value="NACHT_N"/>
    <property type="match status" value="1"/>
</dbReference>
<dbReference type="Gene3D" id="3.40.50.300">
    <property type="entry name" value="P-loop containing nucleotide triphosphate hydrolases"/>
    <property type="match status" value="1"/>
</dbReference>
<comment type="caution">
    <text evidence="4">The sequence shown here is derived from an EMBL/GenBank/DDBJ whole genome shotgun (WGS) entry which is preliminary data.</text>
</comment>
<dbReference type="SUPFAM" id="SSF50998">
    <property type="entry name" value="Quinoprotein alcohol dehydrogenase-like"/>
    <property type="match status" value="1"/>
</dbReference>
<dbReference type="InterPro" id="IPR056884">
    <property type="entry name" value="NPHP3-like_N"/>
</dbReference>
<dbReference type="SMART" id="SM00320">
    <property type="entry name" value="WD40"/>
    <property type="match status" value="6"/>
</dbReference>
<feature type="compositionally biased region" description="Polar residues" evidence="2">
    <location>
        <begin position="47"/>
        <end position="64"/>
    </location>
</feature>
<gene>
    <name evidence="4" type="ORF">TsFJ059_010108</name>
</gene>
<keyword evidence="5" id="KW-1185">Reference proteome</keyword>